<dbReference type="EnsemblMetazoa" id="G9444.1">
    <property type="protein sequence ID" value="G9444.1:cds"/>
    <property type="gene ID" value="G9444"/>
</dbReference>
<evidence type="ECO:0000313" key="3">
    <source>
        <dbReference type="Proteomes" id="UP000005408"/>
    </source>
</evidence>
<feature type="compositionally biased region" description="Basic residues" evidence="1">
    <location>
        <begin position="1"/>
        <end position="11"/>
    </location>
</feature>
<evidence type="ECO:0000256" key="1">
    <source>
        <dbReference type="SAM" id="MobiDB-lite"/>
    </source>
</evidence>
<sequence>MLGKCLIKKSKPIPAEPKEYYPPTGVTSPGHWRDSTPTGDCGGNSPLGAHQSDCHNPRKGRPPKLALGTKGQAGPSCTNEVTPESSPALRMDTPQILRQTLEKSSFVTVITFSGEFCHNLFIQSKPIPAEPKEYYPPTGVTSPSHWRDSTPTGDCGGNSPLGAHQSDCHNPRKKSSSDSGPNSYLPPLV</sequence>
<feature type="compositionally biased region" description="Polar residues" evidence="1">
    <location>
        <begin position="139"/>
        <end position="152"/>
    </location>
</feature>
<feature type="region of interest" description="Disordered" evidence="1">
    <location>
        <begin position="1"/>
        <end position="92"/>
    </location>
</feature>
<name>A0A8W8P648_MAGGI</name>
<dbReference type="AlphaFoldDB" id="A0A8W8P648"/>
<feature type="region of interest" description="Disordered" evidence="1">
    <location>
        <begin position="128"/>
        <end position="189"/>
    </location>
</feature>
<reference evidence="2" key="1">
    <citation type="submission" date="2022-08" db="UniProtKB">
        <authorList>
            <consortium name="EnsemblMetazoa"/>
        </authorList>
    </citation>
    <scope>IDENTIFICATION</scope>
    <source>
        <strain evidence="2">05x7-T-G4-1.051#20</strain>
    </source>
</reference>
<dbReference type="Proteomes" id="UP000005408">
    <property type="component" value="Unassembled WGS sequence"/>
</dbReference>
<proteinExistence type="predicted"/>
<organism evidence="2 3">
    <name type="scientific">Magallana gigas</name>
    <name type="common">Pacific oyster</name>
    <name type="synonym">Crassostrea gigas</name>
    <dbReference type="NCBI Taxonomy" id="29159"/>
    <lineage>
        <taxon>Eukaryota</taxon>
        <taxon>Metazoa</taxon>
        <taxon>Spiralia</taxon>
        <taxon>Lophotrochozoa</taxon>
        <taxon>Mollusca</taxon>
        <taxon>Bivalvia</taxon>
        <taxon>Autobranchia</taxon>
        <taxon>Pteriomorphia</taxon>
        <taxon>Ostreida</taxon>
        <taxon>Ostreoidea</taxon>
        <taxon>Ostreidae</taxon>
        <taxon>Magallana</taxon>
    </lineage>
</organism>
<protein>
    <submittedName>
        <fullName evidence="2">Uncharacterized protein</fullName>
    </submittedName>
</protein>
<accession>A0A8W8P648</accession>
<feature type="compositionally biased region" description="Polar residues" evidence="1">
    <location>
        <begin position="75"/>
        <end position="85"/>
    </location>
</feature>
<keyword evidence="3" id="KW-1185">Reference proteome</keyword>
<evidence type="ECO:0000313" key="2">
    <source>
        <dbReference type="EnsemblMetazoa" id="G9444.1:cds"/>
    </source>
</evidence>